<dbReference type="InterPro" id="IPR052155">
    <property type="entry name" value="Biofilm_reg_signaling"/>
</dbReference>
<dbReference type="Proteomes" id="UP000541535">
    <property type="component" value="Unassembled WGS sequence"/>
</dbReference>
<comment type="caution">
    <text evidence="9">The sequence shown here is derived from an EMBL/GenBank/DDBJ whole genome shotgun (WGS) entry which is preliminary data.</text>
</comment>
<dbReference type="InterPro" id="IPR035919">
    <property type="entry name" value="EAL_sf"/>
</dbReference>
<dbReference type="GO" id="GO:0000160">
    <property type="term" value="P:phosphorelay signal transduction system"/>
    <property type="evidence" value="ECO:0007669"/>
    <property type="project" value="InterPro"/>
</dbReference>
<dbReference type="SMART" id="SM00052">
    <property type="entry name" value="EAL"/>
    <property type="match status" value="1"/>
</dbReference>
<evidence type="ECO:0000256" key="4">
    <source>
        <dbReference type="SAM" id="Coils"/>
    </source>
</evidence>
<evidence type="ECO:0000256" key="5">
    <source>
        <dbReference type="SAM" id="Phobius"/>
    </source>
</evidence>
<dbReference type="SMART" id="SM00448">
    <property type="entry name" value="REC"/>
    <property type="match status" value="1"/>
</dbReference>
<dbReference type="InterPro" id="IPR029016">
    <property type="entry name" value="GAF-like_dom_sf"/>
</dbReference>
<keyword evidence="1" id="KW-0808">Transferase</keyword>
<dbReference type="CDD" id="cd17569">
    <property type="entry name" value="REC_HupR-like"/>
    <property type="match status" value="1"/>
</dbReference>
<dbReference type="SUPFAM" id="SSF141868">
    <property type="entry name" value="EAL domain-like"/>
    <property type="match status" value="1"/>
</dbReference>
<dbReference type="PROSITE" id="PS50883">
    <property type="entry name" value="EAL"/>
    <property type="match status" value="1"/>
</dbReference>
<sequence length="1011" mass="109245">MSAVPESARPLGKLDRLGLRQRLNLALAALALPLLVAALAALGAHSYAISAESAYQNGEQAVLLRSQQALLVARAGDMDALRALMREVAQRSSLSVLRAQAQAVAVASNDTAPQGAVRSVALQPLLEELQRLARDADAAARQQASHVATVAFVVLLAAPLIALLIGSWLAHRITAGVDVTLRECIQLASDIIAGDYISVQRARAAAVLAAASGRKKGRGATPSSEADATGKNEFTVLANTLAGVAAEMEAVERRRVEVEESNASLERARRLLQSCTETLAQGADETLLLQAVCQHLVEAGYRIAWAGLARSDRERNVELAAHAGSDRDYIAQLDLGWGHDRQRCVGAGAAIAERRTLMTSNVGASGRFAAWRTGSLPRGLGACIAIPLQHQGSMIGCLSLYSVQLQPFSAAEIAMLQAIAAALSAALHSLRAAAERQRIQEQLSRHVNYDSLTGLANRFTLESSLQKLAADSKDSSRKLAVFSVDLDRFRDVNDTLGHDHGDRMLAEVARRLEGAAGNNGVAARLGADEFVVVLSQLESATVAESAAGALLAALSRPLQNGPDGLAPSASIGISLYPDDSVEVAAALRHANLAMHDAKAAGGNTFRFYGPEMNARATARFAMEAELRRALELKELMMHYQPQVSLVNGMITGAEALMRWYHPTRGIVGPKEFIRLAEESGLLLPFGVWAIDNVCAQIAAWLREGLPVPTISVNLSPGQFNQPDLLDTVRHALERYRLEPRQLALEITESAVMRDAEAAGERLRELHALGVRLILDQFGTGQSSFSYLKRFPISHLKIDRSFVRDITTVPDDAAICNAVIALAHNLHATVVAQGVETEEQVSYLRRRNCDEIQGQFFSRALPPQGFAQLLSSNRKLSLGEVDETPHTILLLDDEANIVRALGRALRTDGYKILAAVNAEEAFRLLAVNEVQVVVSDQRMPEMSGTEFLSRVKDLYPDTIRIVLSGYADLESVIDAVNRGAIYRFFTKPWDDEQLRACIREAFRQHRIGLAVA</sequence>
<dbReference type="SUPFAM" id="SSF55073">
    <property type="entry name" value="Nucleotide cyclase"/>
    <property type="match status" value="1"/>
</dbReference>
<feature type="domain" description="EAL" evidence="7">
    <location>
        <begin position="619"/>
        <end position="873"/>
    </location>
</feature>
<evidence type="ECO:0000256" key="3">
    <source>
        <dbReference type="PROSITE-ProRule" id="PRU00169"/>
    </source>
</evidence>
<keyword evidence="5" id="KW-0812">Transmembrane</keyword>
<dbReference type="InterPro" id="IPR011006">
    <property type="entry name" value="CheY-like_superfamily"/>
</dbReference>
<dbReference type="Pfam" id="PF00072">
    <property type="entry name" value="Response_reg"/>
    <property type="match status" value="1"/>
</dbReference>
<dbReference type="NCBIfam" id="TIGR00254">
    <property type="entry name" value="GGDEF"/>
    <property type="match status" value="1"/>
</dbReference>
<dbReference type="PANTHER" id="PTHR44757:SF2">
    <property type="entry name" value="BIOFILM ARCHITECTURE MAINTENANCE PROTEIN MBAA"/>
    <property type="match status" value="1"/>
</dbReference>
<dbReference type="PROSITE" id="PS50887">
    <property type="entry name" value="GGDEF"/>
    <property type="match status" value="1"/>
</dbReference>
<dbReference type="Gene3D" id="3.30.70.270">
    <property type="match status" value="1"/>
</dbReference>
<dbReference type="PANTHER" id="PTHR44757">
    <property type="entry name" value="DIGUANYLATE CYCLASE DGCP"/>
    <property type="match status" value="1"/>
</dbReference>
<evidence type="ECO:0000313" key="9">
    <source>
        <dbReference type="EMBL" id="MBB3122098.1"/>
    </source>
</evidence>
<dbReference type="AlphaFoldDB" id="A0A7W5BFD9"/>
<dbReference type="InterPro" id="IPR029787">
    <property type="entry name" value="Nucleotide_cyclase"/>
</dbReference>
<proteinExistence type="predicted"/>
<dbReference type="RefSeq" id="WP_183443769.1">
    <property type="nucleotide sequence ID" value="NZ_JACHXD010000024.1"/>
</dbReference>
<dbReference type="Gene3D" id="3.30.450.40">
    <property type="match status" value="1"/>
</dbReference>
<dbReference type="SMART" id="SM00267">
    <property type="entry name" value="GGDEF"/>
    <property type="match status" value="1"/>
</dbReference>
<dbReference type="Gene3D" id="3.40.50.2300">
    <property type="match status" value="1"/>
</dbReference>
<keyword evidence="5" id="KW-0472">Membrane</keyword>
<keyword evidence="2" id="KW-0418">Kinase</keyword>
<protein>
    <submittedName>
        <fullName evidence="9">Diguanylate cyclase (GGDEF)-like protein</fullName>
    </submittedName>
</protein>
<dbReference type="Gene3D" id="3.20.20.450">
    <property type="entry name" value="EAL domain"/>
    <property type="match status" value="1"/>
</dbReference>
<dbReference type="InterPro" id="IPR001633">
    <property type="entry name" value="EAL_dom"/>
</dbReference>
<feature type="modified residue" description="4-aspartylphosphate" evidence="3">
    <location>
        <position position="935"/>
    </location>
</feature>
<dbReference type="Pfam" id="PF00563">
    <property type="entry name" value="EAL"/>
    <property type="match status" value="1"/>
</dbReference>
<dbReference type="InterPro" id="IPR043128">
    <property type="entry name" value="Rev_trsase/Diguanyl_cyclase"/>
</dbReference>
<dbReference type="InterPro" id="IPR003018">
    <property type="entry name" value="GAF"/>
</dbReference>
<keyword evidence="3" id="KW-0597">Phosphoprotein</keyword>
<dbReference type="Pfam" id="PF13185">
    <property type="entry name" value="GAF_2"/>
    <property type="match status" value="1"/>
</dbReference>
<feature type="transmembrane region" description="Helical" evidence="5">
    <location>
        <begin position="147"/>
        <end position="170"/>
    </location>
</feature>
<evidence type="ECO:0000256" key="1">
    <source>
        <dbReference type="ARBA" id="ARBA00022679"/>
    </source>
</evidence>
<dbReference type="InterPro" id="IPR001789">
    <property type="entry name" value="Sig_transdc_resp-reg_receiver"/>
</dbReference>
<evidence type="ECO:0000259" key="8">
    <source>
        <dbReference type="PROSITE" id="PS50887"/>
    </source>
</evidence>
<evidence type="ECO:0000256" key="2">
    <source>
        <dbReference type="ARBA" id="ARBA00022777"/>
    </source>
</evidence>
<dbReference type="CDD" id="cd01949">
    <property type="entry name" value="GGDEF"/>
    <property type="match status" value="1"/>
</dbReference>
<dbReference type="PROSITE" id="PS50110">
    <property type="entry name" value="RESPONSE_REGULATORY"/>
    <property type="match status" value="1"/>
</dbReference>
<evidence type="ECO:0000259" key="7">
    <source>
        <dbReference type="PROSITE" id="PS50883"/>
    </source>
</evidence>
<keyword evidence="5" id="KW-1133">Transmembrane helix</keyword>
<dbReference type="InterPro" id="IPR000160">
    <property type="entry name" value="GGDEF_dom"/>
</dbReference>
<feature type="transmembrane region" description="Helical" evidence="5">
    <location>
        <begin position="23"/>
        <end position="44"/>
    </location>
</feature>
<dbReference type="SUPFAM" id="SSF55781">
    <property type="entry name" value="GAF domain-like"/>
    <property type="match status" value="1"/>
</dbReference>
<gene>
    <name evidence="9" type="ORF">FHS03_005195</name>
</gene>
<evidence type="ECO:0000259" key="6">
    <source>
        <dbReference type="PROSITE" id="PS50110"/>
    </source>
</evidence>
<evidence type="ECO:0000313" key="10">
    <source>
        <dbReference type="Proteomes" id="UP000541535"/>
    </source>
</evidence>
<dbReference type="GO" id="GO:0016301">
    <property type="term" value="F:kinase activity"/>
    <property type="evidence" value="ECO:0007669"/>
    <property type="project" value="UniProtKB-KW"/>
</dbReference>
<name>A0A7W5BFD9_9BURK</name>
<feature type="coiled-coil region" evidence="4">
    <location>
        <begin position="241"/>
        <end position="278"/>
    </location>
</feature>
<dbReference type="CDD" id="cd01948">
    <property type="entry name" value="EAL"/>
    <property type="match status" value="1"/>
</dbReference>
<feature type="domain" description="Response regulatory" evidence="6">
    <location>
        <begin position="886"/>
        <end position="1001"/>
    </location>
</feature>
<dbReference type="SMART" id="SM00065">
    <property type="entry name" value="GAF"/>
    <property type="match status" value="1"/>
</dbReference>
<keyword evidence="4" id="KW-0175">Coiled coil</keyword>
<accession>A0A7W5BFD9</accession>
<dbReference type="SUPFAM" id="SSF52172">
    <property type="entry name" value="CheY-like"/>
    <property type="match status" value="1"/>
</dbReference>
<organism evidence="9 10">
    <name type="scientific">Pseudoduganella violacea</name>
    <dbReference type="NCBI Taxonomy" id="1715466"/>
    <lineage>
        <taxon>Bacteria</taxon>
        <taxon>Pseudomonadati</taxon>
        <taxon>Pseudomonadota</taxon>
        <taxon>Betaproteobacteria</taxon>
        <taxon>Burkholderiales</taxon>
        <taxon>Oxalobacteraceae</taxon>
        <taxon>Telluria group</taxon>
        <taxon>Pseudoduganella</taxon>
    </lineage>
</organism>
<dbReference type="Pfam" id="PF00990">
    <property type="entry name" value="GGDEF"/>
    <property type="match status" value="1"/>
</dbReference>
<reference evidence="9 10" key="1">
    <citation type="submission" date="2020-08" db="EMBL/GenBank/DDBJ databases">
        <title>Genomic Encyclopedia of Type Strains, Phase III (KMG-III): the genomes of soil and plant-associated and newly described type strains.</title>
        <authorList>
            <person name="Whitman W."/>
        </authorList>
    </citation>
    <scope>NUCLEOTIDE SEQUENCE [LARGE SCALE GENOMIC DNA]</scope>
    <source>
        <strain evidence="9 10">CECT 8897</strain>
    </source>
</reference>
<keyword evidence="10" id="KW-1185">Reference proteome</keyword>
<dbReference type="EMBL" id="JACHXD010000024">
    <property type="protein sequence ID" value="MBB3122098.1"/>
    <property type="molecule type" value="Genomic_DNA"/>
</dbReference>
<feature type="domain" description="GGDEF" evidence="8">
    <location>
        <begin position="477"/>
        <end position="610"/>
    </location>
</feature>